<gene>
    <name evidence="9" type="ORF">CYBJADRAFT_167581</name>
</gene>
<dbReference type="InterPro" id="IPR001807">
    <property type="entry name" value="ClC"/>
</dbReference>
<feature type="transmembrane region" description="Helical" evidence="8">
    <location>
        <begin position="441"/>
        <end position="461"/>
    </location>
</feature>
<dbReference type="GeneID" id="30989375"/>
<dbReference type="SUPFAM" id="SSF81340">
    <property type="entry name" value="Clc chloride channel"/>
    <property type="match status" value="1"/>
</dbReference>
<name>A0A1E4S231_CYBJN</name>
<evidence type="ECO:0000256" key="7">
    <source>
        <dbReference type="ARBA" id="ARBA00023214"/>
    </source>
</evidence>
<protein>
    <recommendedName>
        <fullName evidence="11">Chloride channel protein</fullName>
    </recommendedName>
</protein>
<keyword evidence="6 8" id="KW-0472">Membrane</keyword>
<evidence type="ECO:0000256" key="1">
    <source>
        <dbReference type="ARBA" id="ARBA00004141"/>
    </source>
</evidence>
<dbReference type="GO" id="GO:0005794">
    <property type="term" value="C:Golgi apparatus"/>
    <property type="evidence" value="ECO:0007669"/>
    <property type="project" value="TreeGrafter"/>
</dbReference>
<evidence type="ECO:0000313" key="10">
    <source>
        <dbReference type="Proteomes" id="UP000094389"/>
    </source>
</evidence>
<keyword evidence="3 8" id="KW-0812">Transmembrane</keyword>
<feature type="transmembrane region" description="Helical" evidence="8">
    <location>
        <begin position="144"/>
        <end position="165"/>
    </location>
</feature>
<dbReference type="InterPro" id="IPR014743">
    <property type="entry name" value="Cl-channel_core"/>
</dbReference>
<dbReference type="EMBL" id="KV453930">
    <property type="protein sequence ID" value="ODV73548.1"/>
    <property type="molecule type" value="Genomic_DNA"/>
</dbReference>
<comment type="subcellular location">
    <subcellularLocation>
        <location evidence="1">Membrane</location>
        <topology evidence="1">Multi-pass membrane protein</topology>
    </subcellularLocation>
</comment>
<dbReference type="SUPFAM" id="SSF54631">
    <property type="entry name" value="CBS-domain pair"/>
    <property type="match status" value="1"/>
</dbReference>
<dbReference type="STRING" id="983966.A0A1E4S231"/>
<dbReference type="Pfam" id="PF00654">
    <property type="entry name" value="Voltage_CLC"/>
    <property type="match status" value="1"/>
</dbReference>
<feature type="transmembrane region" description="Helical" evidence="8">
    <location>
        <begin position="319"/>
        <end position="338"/>
    </location>
</feature>
<evidence type="ECO:0000256" key="3">
    <source>
        <dbReference type="ARBA" id="ARBA00022692"/>
    </source>
</evidence>
<keyword evidence="4 8" id="KW-1133">Transmembrane helix</keyword>
<dbReference type="GO" id="GO:0005886">
    <property type="term" value="C:plasma membrane"/>
    <property type="evidence" value="ECO:0007669"/>
    <property type="project" value="TreeGrafter"/>
</dbReference>
<evidence type="ECO:0008006" key="11">
    <source>
        <dbReference type="Google" id="ProtNLM"/>
    </source>
</evidence>
<dbReference type="AlphaFoldDB" id="A0A1E4S231"/>
<feature type="transmembrane region" description="Helical" evidence="8">
    <location>
        <begin position="250"/>
        <end position="272"/>
    </location>
</feature>
<dbReference type="OrthoDB" id="44789at2759"/>
<dbReference type="OMA" id="CLDWTPW"/>
<keyword evidence="2" id="KW-0813">Transport</keyword>
<feature type="transmembrane region" description="Helical" evidence="8">
    <location>
        <begin position="415"/>
        <end position="435"/>
    </location>
</feature>
<proteinExistence type="predicted"/>
<evidence type="ECO:0000256" key="8">
    <source>
        <dbReference type="SAM" id="Phobius"/>
    </source>
</evidence>
<keyword evidence="7" id="KW-0868">Chloride</keyword>
<feature type="transmembrane region" description="Helical" evidence="8">
    <location>
        <begin position="507"/>
        <end position="532"/>
    </location>
</feature>
<accession>A0A1E4S231</accession>
<dbReference type="GO" id="GO:0005247">
    <property type="term" value="F:voltage-gated chloride channel activity"/>
    <property type="evidence" value="ECO:0007669"/>
    <property type="project" value="TreeGrafter"/>
</dbReference>
<dbReference type="PRINTS" id="PR00762">
    <property type="entry name" value="CLCHANNEL"/>
</dbReference>
<dbReference type="RefSeq" id="XP_020070587.1">
    <property type="nucleotide sequence ID" value="XM_020214979.1"/>
</dbReference>
<dbReference type="GO" id="GO:0005769">
    <property type="term" value="C:early endosome"/>
    <property type="evidence" value="ECO:0007669"/>
    <property type="project" value="TreeGrafter"/>
</dbReference>
<feature type="transmembrane region" description="Helical" evidence="8">
    <location>
        <begin position="482"/>
        <end position="501"/>
    </location>
</feature>
<keyword evidence="5" id="KW-0406">Ion transport</keyword>
<sequence length="719" mass="79994">MSLWKGIPIVEFDPETSGSSSQFERTRKHHYKNLSSINWPHEYARREEIKSSVSNHSPNWGSYWRLSSTWTVIIGTGAMIGVVTANIDYLYKWLTDLKGGVCQNGFYMTYGNCCKGINEGDICEEWRQWDQVIGISGSTAGSFIYKYFLFIVTSLILATCSALLVKDADFVKTSGISEVKTIISGVVIKDFLSLKTMMVKLIGLTLTVSSNLWAGKEGPLVHIACCCAEFVMHFFPVLDDNEATRRELLLAASASGISVAFNAPISGVIFTLEQLTSYFYTSTKMWTSFICAMTGTILLNSFKEGIDVYVTMDNQWLGFELFGFMILGISGGLFGAIFNKMNMKFAQFRKDHISSRGSHYEVVEVLVLSVVTSLVTYPLVFPRLPLNTLISRLYKDCDGVDENIMGGLCSEHPGYSIALLICTGITACILTSYTFGTIVPAGVLTPALAIGAIFGRLLGITMESFQTSSPFLSDLCRESSNLCISPGAYAVVGSAAFLAGVTKMTVWVVVTVFELTGALTYVLPIMMTVIIARWTNDQFDEMNCYDTWIRFFHYPYLMEPNRPLPLTKAIEIIKPLDEVKAIYLEDAMTLDFLNRLLSLEYQGLPILRSRTNPQLYGWVSLAELACELESLQLSPDYNGEARASFVPTHDDGICLLTHLVEKDYIILNPQLPLPSLVDVFFNMKPQFALFCQDGLFVGILTLKDISRVVQGAKVKRVML</sequence>
<evidence type="ECO:0000256" key="2">
    <source>
        <dbReference type="ARBA" id="ARBA00022448"/>
    </source>
</evidence>
<dbReference type="Gene3D" id="1.10.3080.10">
    <property type="entry name" value="Clc chloride channel"/>
    <property type="match status" value="1"/>
</dbReference>
<organism evidence="9 10">
    <name type="scientific">Cyberlindnera jadinii (strain ATCC 18201 / CBS 1600 / BCRC 20928 / JCM 3617 / NBRC 0987 / NRRL Y-1542)</name>
    <name type="common">Torula yeast</name>
    <name type="synonym">Candida utilis</name>
    <dbReference type="NCBI Taxonomy" id="983966"/>
    <lineage>
        <taxon>Eukaryota</taxon>
        <taxon>Fungi</taxon>
        <taxon>Dikarya</taxon>
        <taxon>Ascomycota</taxon>
        <taxon>Saccharomycotina</taxon>
        <taxon>Saccharomycetes</taxon>
        <taxon>Phaffomycetales</taxon>
        <taxon>Phaffomycetaceae</taxon>
        <taxon>Cyberlindnera</taxon>
    </lineage>
</organism>
<feature type="transmembrane region" description="Helical" evidence="8">
    <location>
        <begin position="358"/>
        <end position="380"/>
    </location>
</feature>
<dbReference type="PANTHER" id="PTHR45711">
    <property type="entry name" value="CHLORIDE CHANNEL PROTEIN"/>
    <property type="match status" value="1"/>
</dbReference>
<evidence type="ECO:0000313" key="9">
    <source>
        <dbReference type="EMBL" id="ODV73548.1"/>
    </source>
</evidence>
<evidence type="ECO:0000256" key="5">
    <source>
        <dbReference type="ARBA" id="ARBA00023065"/>
    </source>
</evidence>
<evidence type="ECO:0000256" key="4">
    <source>
        <dbReference type="ARBA" id="ARBA00022989"/>
    </source>
</evidence>
<keyword evidence="10" id="KW-1185">Reference proteome</keyword>
<dbReference type="InterPro" id="IPR046342">
    <property type="entry name" value="CBS_dom_sf"/>
</dbReference>
<evidence type="ECO:0000256" key="6">
    <source>
        <dbReference type="ARBA" id="ARBA00023136"/>
    </source>
</evidence>
<dbReference type="Proteomes" id="UP000094389">
    <property type="component" value="Unassembled WGS sequence"/>
</dbReference>
<dbReference type="PANTHER" id="PTHR45711:SF6">
    <property type="entry name" value="CHLORIDE CHANNEL PROTEIN"/>
    <property type="match status" value="1"/>
</dbReference>
<reference evidence="9 10" key="1">
    <citation type="journal article" date="2016" name="Proc. Natl. Acad. Sci. U.S.A.">
        <title>Comparative genomics of biotechnologically important yeasts.</title>
        <authorList>
            <person name="Riley R."/>
            <person name="Haridas S."/>
            <person name="Wolfe K.H."/>
            <person name="Lopes M.R."/>
            <person name="Hittinger C.T."/>
            <person name="Goeker M."/>
            <person name="Salamov A.A."/>
            <person name="Wisecaver J.H."/>
            <person name="Long T.M."/>
            <person name="Calvey C.H."/>
            <person name="Aerts A.L."/>
            <person name="Barry K.W."/>
            <person name="Choi C."/>
            <person name="Clum A."/>
            <person name="Coughlan A.Y."/>
            <person name="Deshpande S."/>
            <person name="Douglass A.P."/>
            <person name="Hanson S.J."/>
            <person name="Klenk H.-P."/>
            <person name="LaButti K.M."/>
            <person name="Lapidus A."/>
            <person name="Lindquist E.A."/>
            <person name="Lipzen A.M."/>
            <person name="Meier-Kolthoff J.P."/>
            <person name="Ohm R.A."/>
            <person name="Otillar R.P."/>
            <person name="Pangilinan J.L."/>
            <person name="Peng Y."/>
            <person name="Rokas A."/>
            <person name="Rosa C.A."/>
            <person name="Scheuner C."/>
            <person name="Sibirny A.A."/>
            <person name="Slot J.C."/>
            <person name="Stielow J.B."/>
            <person name="Sun H."/>
            <person name="Kurtzman C.P."/>
            <person name="Blackwell M."/>
            <person name="Grigoriev I.V."/>
            <person name="Jeffries T.W."/>
        </authorList>
    </citation>
    <scope>NUCLEOTIDE SEQUENCE [LARGE SCALE GENOMIC DNA]</scope>
    <source>
        <strain evidence="10">ATCC 18201 / CBS 1600 / BCRC 20928 / JCM 3617 / NBRC 0987 / NRRL Y-1542</strain>
    </source>
</reference>
<feature type="transmembrane region" description="Helical" evidence="8">
    <location>
        <begin position="70"/>
        <end position="91"/>
    </location>
</feature>